<dbReference type="AlphaFoldDB" id="W8GFJ4"/>
<dbReference type="Proteomes" id="UP000019450">
    <property type="component" value="Chromosome"/>
</dbReference>
<accession>W8GFJ4</accession>
<evidence type="ECO:0000313" key="2">
    <source>
        <dbReference type="EMBL" id="AHK22368.1"/>
    </source>
</evidence>
<dbReference type="STRING" id="1427984.X271_00262"/>
<dbReference type="EMBL" id="CP006932">
    <property type="protein sequence ID" value="AHK22368.1"/>
    <property type="molecule type" value="Genomic_DNA"/>
</dbReference>
<protein>
    <submittedName>
        <fullName evidence="2">Uncharacterized protein</fullName>
    </submittedName>
</protein>
<evidence type="ECO:0000313" key="3">
    <source>
        <dbReference type="Proteomes" id="UP000019450"/>
    </source>
</evidence>
<dbReference type="KEGG" id="hcr:X271_00262"/>
<sequence length="785" mass="92589">MKKFIFNIFSLIILTSGLLFGSFKIDINNKTADFKFPKYQNNQTDINQLIVGLDQSFYFDLENKIIYQNNYDLTLQVSPDNSENWIEKEINNNLFLQGKEIFKNAMEITYDLNFQQNSWNNWNTNFYFRDDSNLLIGYFTDYYSYDYLYFEIPEEVNLEEIIDFGYINNQFIILFANGDLLLDQTLYQYDQDSNSYFDFTYLNQGKIIDFTMTDNYLFAVTDQGAVYQYGKDIFDFDKNQDSLLSPILIYSYDSDLDKSYYYTYEKNQGITSQIKNDSPIEGPVLSLYLEATNGTSDYNHLIFKTDRNFYQIYYYQNYLLTIDIFFKVDNYNLSYYEIKENHFNNSDIYAINTDNQDNNYLYKSNVNDFTENNLKIINFNLLTETEETSIDGYTSPIYNKEIINFEETEVSNVYLVKTNDELEYLVKLIIDDNGEIIYYQVSTYNWIHKINETVYAGKSQLITQTTEKLEFKISDVKINSDRSLNEINLNLKVNNVTFDDSYYKLSFEGVETDQNGIISYYFKINLKPNNSNSLIYLNYLNIYDINNELVTKDIDYQTYTLMRNPILATNNNFKIIENDEDETDTSFYFDLYFFANGDFDLENDQVVKLNAIETSNGESKDVVLDAIYVQNLNNNQNNSSLSEINEIYQYKVENLDENAEYSDFMLTVTEKNVVGEVQTENLTLSAVPPFISGSTKFPIFAYVLLIAFILLFIAILTFYYLNYVYNKKTAEKIEYTFENWDTLSQEDIIKNDKTIKTSEYQPKTTHKTFSNKLNLKEDQDDKNNN</sequence>
<gene>
    <name evidence="2" type="ORF">X271_00262</name>
</gene>
<evidence type="ECO:0000256" key="1">
    <source>
        <dbReference type="SAM" id="Phobius"/>
    </source>
</evidence>
<keyword evidence="1" id="KW-1133">Transmembrane helix</keyword>
<proteinExistence type="predicted"/>
<dbReference type="RefSeq" id="WP_025208669.1">
    <property type="nucleotide sequence ID" value="NZ_CP006932.1"/>
</dbReference>
<keyword evidence="1" id="KW-0472">Membrane</keyword>
<organism evidence="2 3">
    <name type="scientific">Candidatus Hepatoplasma crinochetorum Av</name>
    <dbReference type="NCBI Taxonomy" id="1427984"/>
    <lineage>
        <taxon>Bacteria</taxon>
        <taxon>Bacillati</taxon>
        <taxon>Mycoplasmatota</taxon>
        <taxon>Mollicutes</taxon>
        <taxon>Candidatus Hepatoplasmataceae</taxon>
        <taxon>Candidatus Hepatoplasma</taxon>
    </lineage>
</organism>
<keyword evidence="3" id="KW-1185">Reference proteome</keyword>
<dbReference type="HOGENOM" id="CLU_357054_0_0_14"/>
<reference evidence="2 3" key="1">
    <citation type="journal article" date="2014" name="Genome Biol. Evol.">
        <title>Phylogenomics of "Candidatus Hepatoplasma crinochetorum," a Lineage of Mollicutes Associated with Noninsect Arthropods.</title>
        <authorList>
            <person name="Leclercq S."/>
            <person name="Dittmer J."/>
            <person name="Bouchon D."/>
            <person name="Cordaux R."/>
        </authorList>
    </citation>
    <scope>NUCLEOTIDE SEQUENCE [LARGE SCALE GENOMIC DNA]</scope>
    <source>
        <strain evidence="2 3">Av</strain>
    </source>
</reference>
<feature type="transmembrane region" description="Helical" evidence="1">
    <location>
        <begin position="699"/>
        <end position="721"/>
    </location>
</feature>
<name>W8GFJ4_9MOLU</name>
<keyword evidence="1" id="KW-0812">Transmembrane</keyword>